<gene>
    <name evidence="1" type="ORF">Sviol_39070</name>
</gene>
<evidence type="ECO:0000313" key="2">
    <source>
        <dbReference type="Proteomes" id="UP001050808"/>
    </source>
</evidence>
<evidence type="ECO:0000313" key="1">
    <source>
        <dbReference type="EMBL" id="GHI39499.1"/>
    </source>
</evidence>
<proteinExistence type="predicted"/>
<reference evidence="1" key="1">
    <citation type="submission" date="2024-05" db="EMBL/GenBank/DDBJ databases">
        <title>Whole genome shotgun sequence of Streptomyces violascens NBRC 12920.</title>
        <authorList>
            <person name="Komaki H."/>
            <person name="Tamura T."/>
        </authorList>
    </citation>
    <scope>NUCLEOTIDE SEQUENCE</scope>
    <source>
        <strain evidence="1">NBRC 12920</strain>
    </source>
</reference>
<evidence type="ECO:0008006" key="3">
    <source>
        <dbReference type="Google" id="ProtNLM"/>
    </source>
</evidence>
<dbReference type="EMBL" id="BNDY01000013">
    <property type="protein sequence ID" value="GHI39499.1"/>
    <property type="molecule type" value="Genomic_DNA"/>
</dbReference>
<name>A0ABQ3QQF2_9ACTN</name>
<dbReference type="Gene3D" id="3.40.1000.10">
    <property type="entry name" value="Mog1/PsbP, alpha/beta/alpha sandwich"/>
    <property type="match status" value="1"/>
</dbReference>
<dbReference type="RefSeq" id="WP_189965143.1">
    <property type="nucleotide sequence ID" value="NZ_BMUA01000012.1"/>
</dbReference>
<accession>A0ABQ3QQF2</accession>
<sequence length="165" mass="17751">MPTTLPVPIQFRLPQGWQAAPPEEVGASDVAFIALHPHPDAGFTANITIDGDYRPDNATLVDIADASVERLREVADSVVVTSRREIGSADAPGLTQRLALSAVSGDVLRDLVQSHVYLSMLDVGDPRRRAVIRMVLTATATQHDSIVGDFQDFLRTVRPDTGTGP</sequence>
<dbReference type="Proteomes" id="UP001050808">
    <property type="component" value="Unassembled WGS sequence"/>
</dbReference>
<protein>
    <recommendedName>
        <fullName evidence="3">DUF1795 domain-containing protein</fullName>
    </recommendedName>
</protein>
<comment type="caution">
    <text evidence="1">The sequence shown here is derived from an EMBL/GenBank/DDBJ whole genome shotgun (WGS) entry which is preliminary data.</text>
</comment>
<organism evidence="1 2">
    <name type="scientific">Streptomyces violascens</name>
    <dbReference type="NCBI Taxonomy" id="67381"/>
    <lineage>
        <taxon>Bacteria</taxon>
        <taxon>Bacillati</taxon>
        <taxon>Actinomycetota</taxon>
        <taxon>Actinomycetes</taxon>
        <taxon>Kitasatosporales</taxon>
        <taxon>Streptomycetaceae</taxon>
        <taxon>Streptomyces</taxon>
    </lineage>
</organism>
<keyword evidence="2" id="KW-1185">Reference proteome</keyword>